<dbReference type="Proteomes" id="UP000315636">
    <property type="component" value="Unassembled WGS sequence"/>
</dbReference>
<feature type="transmembrane region" description="Helical" evidence="1">
    <location>
        <begin position="12"/>
        <end position="33"/>
    </location>
</feature>
<dbReference type="RefSeq" id="WP_142505954.1">
    <property type="nucleotide sequence ID" value="NZ_FXTI01000007.1"/>
</dbReference>
<keyword evidence="1" id="KW-0812">Transmembrane</keyword>
<protein>
    <submittedName>
        <fullName evidence="2">Uncharacterized protein</fullName>
    </submittedName>
</protein>
<accession>A0A521E2I7</accession>
<keyword evidence="1" id="KW-1133">Transmembrane helix</keyword>
<proteinExistence type="predicted"/>
<dbReference type="Pfam" id="PF20316">
    <property type="entry name" value="DUF6612"/>
    <property type="match status" value="1"/>
</dbReference>
<gene>
    <name evidence="2" type="ORF">SAMN06264849_107154</name>
</gene>
<dbReference type="EMBL" id="FXTI01000007">
    <property type="protein sequence ID" value="SMO78187.1"/>
    <property type="molecule type" value="Genomic_DNA"/>
</dbReference>
<dbReference type="AlphaFoldDB" id="A0A521E2I7"/>
<name>A0A521E2I7_9BACL</name>
<dbReference type="InterPro" id="IPR046720">
    <property type="entry name" value="DUF6612"/>
</dbReference>
<evidence type="ECO:0000313" key="2">
    <source>
        <dbReference type="EMBL" id="SMO78187.1"/>
    </source>
</evidence>
<sequence length="309" mass="35433">MSYVVNGEGVKALRKAVIGVSLILVIFIAVIVYKLTGENEHKQNIQSEEALKQAYLHLEDAKGLEYYTTGNRRSQVKSENVNSDTDYKINIRSQVGYSPYIMHVVTKNDAFGKEEFYLDQNAIYVRFPGGLQWEKVLTEESQKGKIDPSDPKAILHSLRSMTQEMKVKRDKGLYILELNLSGDRTKKYIREVWEGQKDMALMSVAPMGSMGMMPPEWVLDVPTLEEEPEEMTQMFQQWMNSIQVKSIKQSIRLDAETLKPIRMDQHIVTEMKTDDIRVSSDLHLKTDIREEAGDIFIPEKVKKTAKVIP</sequence>
<evidence type="ECO:0000313" key="3">
    <source>
        <dbReference type="Proteomes" id="UP000315636"/>
    </source>
</evidence>
<keyword evidence="1" id="KW-0472">Membrane</keyword>
<evidence type="ECO:0000256" key="1">
    <source>
        <dbReference type="SAM" id="Phobius"/>
    </source>
</evidence>
<dbReference type="OrthoDB" id="9844976at2"/>
<reference evidence="2 3" key="1">
    <citation type="submission" date="2017-05" db="EMBL/GenBank/DDBJ databases">
        <authorList>
            <person name="Varghese N."/>
            <person name="Submissions S."/>
        </authorList>
    </citation>
    <scope>NUCLEOTIDE SEQUENCE [LARGE SCALE GENOMIC DNA]</scope>
    <source>
        <strain evidence="2 3">DSM 45474</strain>
    </source>
</reference>
<keyword evidence="3" id="KW-1185">Reference proteome</keyword>
<organism evidence="2 3">
    <name type="scientific">Melghirimyces algeriensis</name>
    <dbReference type="NCBI Taxonomy" id="910412"/>
    <lineage>
        <taxon>Bacteria</taxon>
        <taxon>Bacillati</taxon>
        <taxon>Bacillota</taxon>
        <taxon>Bacilli</taxon>
        <taxon>Bacillales</taxon>
        <taxon>Thermoactinomycetaceae</taxon>
        <taxon>Melghirimyces</taxon>
    </lineage>
</organism>